<feature type="domain" description="Sfi1 spindle body" evidence="2">
    <location>
        <begin position="464"/>
        <end position="821"/>
    </location>
</feature>
<feature type="compositionally biased region" description="Polar residues" evidence="1">
    <location>
        <begin position="194"/>
        <end position="203"/>
    </location>
</feature>
<dbReference type="InterPro" id="IPR013665">
    <property type="entry name" value="Sfi1_dom"/>
</dbReference>
<protein>
    <recommendedName>
        <fullName evidence="2">Sfi1 spindle body domain-containing protein</fullName>
    </recommendedName>
</protein>
<proteinExistence type="predicted"/>
<name>A0AAW0GRF1_9APHY</name>
<feature type="compositionally biased region" description="Polar residues" evidence="1">
    <location>
        <begin position="111"/>
        <end position="123"/>
    </location>
</feature>
<evidence type="ECO:0000259" key="2">
    <source>
        <dbReference type="Pfam" id="PF08457"/>
    </source>
</evidence>
<reference evidence="3 4" key="1">
    <citation type="submission" date="2022-09" db="EMBL/GenBank/DDBJ databases">
        <authorList>
            <person name="Palmer J.M."/>
        </authorList>
    </citation>
    <scope>NUCLEOTIDE SEQUENCE [LARGE SCALE GENOMIC DNA]</scope>
    <source>
        <strain evidence="3 4">DSM 7382</strain>
    </source>
</reference>
<evidence type="ECO:0000313" key="3">
    <source>
        <dbReference type="EMBL" id="KAK7693619.1"/>
    </source>
</evidence>
<feature type="region of interest" description="Disordered" evidence="1">
    <location>
        <begin position="996"/>
        <end position="1096"/>
    </location>
</feature>
<feature type="region of interest" description="Disordered" evidence="1">
    <location>
        <begin position="1"/>
        <end position="40"/>
    </location>
</feature>
<feature type="compositionally biased region" description="Low complexity" evidence="1">
    <location>
        <begin position="1008"/>
        <end position="1017"/>
    </location>
</feature>
<evidence type="ECO:0000313" key="4">
    <source>
        <dbReference type="Proteomes" id="UP001385951"/>
    </source>
</evidence>
<feature type="compositionally biased region" description="Polar residues" evidence="1">
    <location>
        <begin position="1087"/>
        <end position="1096"/>
    </location>
</feature>
<organism evidence="3 4">
    <name type="scientific">Cerrena zonata</name>
    <dbReference type="NCBI Taxonomy" id="2478898"/>
    <lineage>
        <taxon>Eukaryota</taxon>
        <taxon>Fungi</taxon>
        <taxon>Dikarya</taxon>
        <taxon>Basidiomycota</taxon>
        <taxon>Agaricomycotina</taxon>
        <taxon>Agaricomycetes</taxon>
        <taxon>Polyporales</taxon>
        <taxon>Cerrenaceae</taxon>
        <taxon>Cerrena</taxon>
    </lineage>
</organism>
<dbReference type="Proteomes" id="UP001385951">
    <property type="component" value="Unassembled WGS sequence"/>
</dbReference>
<dbReference type="Pfam" id="PF08457">
    <property type="entry name" value="Sfi1"/>
    <property type="match status" value="1"/>
</dbReference>
<comment type="caution">
    <text evidence="3">The sequence shown here is derived from an EMBL/GenBank/DDBJ whole genome shotgun (WGS) entry which is preliminary data.</text>
</comment>
<sequence length="1141" mass="131945">MNRFAPPRVSSPAKPSVASRARANSKTQDTLSTSSLPPELQGLTAEAYNDILAERGFNPGDEVVYYGKLLKLGTLKGASWTEKWERVKSLQGSSSNTKPSTTAVNGKAQGITRQPTQKTGQTNGRTAVFTRLTGTLKSIERDEDAFTLHSHQDEYTDETEPEYMAPTETSGRTNYALPHKDTPRPNRRAPSPALTATSTNTLGLNIGPPARTYNDVGRAPVYQSSKRDFPSKAPWKAVETSEDSDTVASPSTIPPSYGAATRGLDIPRLPVPYASQRPIPKAPSKATSTTLHSTSPIPQSISGHGHLTAASAREVVLRARERSKSVVNEEDAWEKIRRDQDEKEADRFREEKLMERCWDVWKQGFEWICATNEQIAQARDIHILRLAIHRWRNSTAQRLELYHRVASLSNSRVLKLALGVWKQKLLKRKQEQWRSDMRNRMKLVREKHEFGLLRDAWIQWRQVQEMRLADVHYDRNLMKRCLRVWKDRLHGLDQLNAACDVFVMGKDEALVEGCWDLWRRGTEMGRAERVMADKVALRVVGKAFDVWKSHMGLHDVADQFYDVVLVKRMLGAWKAARDRIRNLERRADKHIARQNDVLVRAVMRVWGAHERGRLLERVKSARLVKTSFILWRERLQLQRSREETALAFAQRPSSDLALSALQQWHRAISAHRKASEYAVLYHNSQLQYQFLMRWRLQLRARLKMARQAKMVEKLLVMRSAFRKWLAKLEEKKREEKVKSFERKIIKGYFDEWHERVKKQQELRLLEQYVRDRANRRVMSRTLLHWIDRVSDQKDRELQTTELYEQVLVVTTFRKWADRWTTRINEKSLLQSFRDIKREEKLRRVFYRWLTLARQARHKRLLLEEREQEFRLNRMEDTWGKWRDKLQDRRLQPLVDEYVITRQTGLVFRAFGIWHAKTKSLPAIHFYNSHLKAKVWRAWRDSVPNPAQSKMARDTYQKALQTKIFKQWSQAYKGKMALKAVARARYLRLPLAVSTQSKPQPRTLGLPTPSSSISSYRRPVSRPKTPPSTTEDEEESDVPPPVPLARFGRGKPGISSLLASRPPRSVMSEEITPRRPRAPASRPKLSTRAPSPTGSVVSEATQVFSEIAAPSQAASSSGGGLRRTRLLQELESRGFKSRPFHM</sequence>
<feature type="compositionally biased region" description="Polar residues" evidence="1">
    <location>
        <begin position="285"/>
        <end position="302"/>
    </location>
</feature>
<evidence type="ECO:0000256" key="1">
    <source>
        <dbReference type="SAM" id="MobiDB-lite"/>
    </source>
</evidence>
<dbReference type="InterPro" id="IPR052270">
    <property type="entry name" value="CACF_protein"/>
</dbReference>
<dbReference type="GO" id="GO:0019902">
    <property type="term" value="F:phosphatase binding"/>
    <property type="evidence" value="ECO:0007669"/>
    <property type="project" value="TreeGrafter"/>
</dbReference>
<gene>
    <name evidence="3" type="ORF">QCA50_003188</name>
</gene>
<feature type="region of interest" description="Disordered" evidence="1">
    <location>
        <begin position="153"/>
        <end position="305"/>
    </location>
</feature>
<dbReference type="PANTHER" id="PTHR22028">
    <property type="entry name" value="SFI1 SPINDLE BODY DOMAIN-CONTAINING PROTEIN-RELATED"/>
    <property type="match status" value="1"/>
</dbReference>
<feature type="region of interest" description="Disordered" evidence="1">
    <location>
        <begin position="90"/>
        <end position="123"/>
    </location>
</feature>
<dbReference type="AlphaFoldDB" id="A0AAW0GRF1"/>
<dbReference type="EMBL" id="JASBNA010000003">
    <property type="protein sequence ID" value="KAK7693619.1"/>
    <property type="molecule type" value="Genomic_DNA"/>
</dbReference>
<feature type="compositionally biased region" description="Polar residues" evidence="1">
    <location>
        <begin position="22"/>
        <end position="36"/>
    </location>
</feature>
<keyword evidence="4" id="KW-1185">Reference proteome</keyword>
<feature type="compositionally biased region" description="Polar residues" evidence="1">
    <location>
        <begin position="90"/>
        <end position="104"/>
    </location>
</feature>
<dbReference type="PANTHER" id="PTHR22028:SF9">
    <property type="entry name" value="SFI1 SPINDLE BODY DOMAIN-CONTAINING PROTEIN"/>
    <property type="match status" value="1"/>
</dbReference>
<accession>A0AAW0GRF1</accession>